<dbReference type="Gene3D" id="3.30.1460.10">
    <property type="match status" value="1"/>
</dbReference>
<accession>A0ABY1PSX1</accession>
<reference evidence="1 2" key="1">
    <citation type="submission" date="2017-05" db="EMBL/GenBank/DDBJ databases">
        <authorList>
            <person name="Varghese N."/>
            <person name="Submissions S."/>
        </authorList>
    </citation>
    <scope>NUCLEOTIDE SEQUENCE [LARGE SCALE GENOMIC DNA]</scope>
    <source>
        <strain evidence="1 2">DSM 26001</strain>
    </source>
</reference>
<evidence type="ECO:0000313" key="2">
    <source>
        <dbReference type="Proteomes" id="UP001158049"/>
    </source>
</evidence>
<dbReference type="InterPro" id="IPR010261">
    <property type="entry name" value="Tir_chaperone"/>
</dbReference>
<protein>
    <submittedName>
        <fullName evidence="1">Tir chaperone protein (CesT) family protein</fullName>
    </submittedName>
</protein>
<name>A0ABY1PSX1_9BURK</name>
<comment type="caution">
    <text evidence="1">The sequence shown here is derived from an EMBL/GenBank/DDBJ whole genome shotgun (WGS) entry which is preliminary data.</text>
</comment>
<keyword evidence="2" id="KW-1185">Reference proteome</keyword>
<sequence length="159" mass="17573">MSTEYAWRRRFIEVIEEVFRELHFDAPAMTHDVDASLVMELEVDGTTFEVVHNPRANETHCLIEGRIGHIASDNPNAVLTMLLAKNLGMAKIYSGVFSCDIKDDSVLYSIAMELEEASGGALLQALREIAAHAYEWRLMLSGAIKNQDGAIAYVSSALA</sequence>
<dbReference type="Proteomes" id="UP001158049">
    <property type="component" value="Unassembled WGS sequence"/>
</dbReference>
<dbReference type="Pfam" id="PF05932">
    <property type="entry name" value="CesT"/>
    <property type="match status" value="1"/>
</dbReference>
<proteinExistence type="predicted"/>
<organism evidence="1 2">
    <name type="scientific">Noviherbaspirillum suwonense</name>
    <dbReference type="NCBI Taxonomy" id="1224511"/>
    <lineage>
        <taxon>Bacteria</taxon>
        <taxon>Pseudomonadati</taxon>
        <taxon>Pseudomonadota</taxon>
        <taxon>Betaproteobacteria</taxon>
        <taxon>Burkholderiales</taxon>
        <taxon>Oxalobacteraceae</taxon>
        <taxon>Noviherbaspirillum</taxon>
    </lineage>
</organism>
<evidence type="ECO:0000313" key="1">
    <source>
        <dbReference type="EMBL" id="SMP44981.1"/>
    </source>
</evidence>
<dbReference type="EMBL" id="FXUL01000001">
    <property type="protein sequence ID" value="SMP44981.1"/>
    <property type="molecule type" value="Genomic_DNA"/>
</dbReference>
<dbReference type="RefSeq" id="WP_283440610.1">
    <property type="nucleotide sequence ID" value="NZ_FXUL01000001.1"/>
</dbReference>
<dbReference type="SUPFAM" id="SSF69635">
    <property type="entry name" value="Type III secretory system chaperone-like"/>
    <property type="match status" value="1"/>
</dbReference>
<gene>
    <name evidence="1" type="ORF">SAMN06295970_101468</name>
</gene>